<dbReference type="Pfam" id="PF11905">
    <property type="entry name" value="DUF3425"/>
    <property type="match status" value="1"/>
</dbReference>
<feature type="compositionally biased region" description="Polar residues" evidence="1">
    <location>
        <begin position="1"/>
        <end position="13"/>
    </location>
</feature>
<evidence type="ECO:0000256" key="1">
    <source>
        <dbReference type="SAM" id="MobiDB-lite"/>
    </source>
</evidence>
<dbReference type="InParanoid" id="A0A507B5B7"/>
<name>A0A507B5B7_9PEZI</name>
<feature type="compositionally biased region" description="Basic and acidic residues" evidence="1">
    <location>
        <begin position="42"/>
        <end position="51"/>
    </location>
</feature>
<keyword evidence="3" id="KW-1185">Reference proteome</keyword>
<comment type="caution">
    <text evidence="2">The sequence shown here is derived from an EMBL/GenBank/DDBJ whole genome shotgun (WGS) entry which is preliminary data.</text>
</comment>
<sequence>MDTRQAMNGTDRNLSAADIEAQRRQRKRTQNRINQRAHRQRAQAERGETSKKRSRQQQPFQVNRWRLEDEEYEADRDARAAASDRNKVMVRRGDKVTWETNPNCTEAPGAFRFFADDGTPLSVTPQQVVQIGMRGGVPANGDHLLNLMNYNVTRGFSQNKKTVRSMARYAIPEGPAGLGGVMPTDIVFPGFATVSDPAPQLPETLRPTLKQQKVIHSTWIDLIPFPRMRDNLIKWEAHFDHFDFAMDITGMYSSWRAMPISNSAEGRPVAVRQHVLLPYTDDEVTVDRRGLVVWGEPHVLENWEATPGFYKKWWWAVEGCDELLESTNKWRRIRGEEPLRFAPVDEEPPRLAVAEVEELI</sequence>
<dbReference type="PANTHER" id="PTHR38116:SF1">
    <property type="entry name" value="BZIP DOMAIN-CONTAINING PROTEIN"/>
    <property type="match status" value="1"/>
</dbReference>
<dbReference type="RefSeq" id="XP_031000026.1">
    <property type="nucleotide sequence ID" value="XM_031134529.1"/>
</dbReference>
<dbReference type="CDD" id="cd14688">
    <property type="entry name" value="bZIP_YAP"/>
    <property type="match status" value="1"/>
</dbReference>
<accession>A0A507B5B7</accession>
<evidence type="ECO:0000313" key="3">
    <source>
        <dbReference type="Proteomes" id="UP000319257"/>
    </source>
</evidence>
<organism evidence="2 3">
    <name type="scientific">Thyridium curvatum</name>
    <dbReference type="NCBI Taxonomy" id="1093900"/>
    <lineage>
        <taxon>Eukaryota</taxon>
        <taxon>Fungi</taxon>
        <taxon>Dikarya</taxon>
        <taxon>Ascomycota</taxon>
        <taxon>Pezizomycotina</taxon>
        <taxon>Sordariomycetes</taxon>
        <taxon>Sordariomycetidae</taxon>
        <taxon>Thyridiales</taxon>
        <taxon>Thyridiaceae</taxon>
        <taxon>Thyridium</taxon>
    </lineage>
</organism>
<dbReference type="InterPro" id="IPR021833">
    <property type="entry name" value="DUF3425"/>
</dbReference>
<dbReference type="Proteomes" id="UP000319257">
    <property type="component" value="Unassembled WGS sequence"/>
</dbReference>
<feature type="compositionally biased region" description="Basic residues" evidence="1">
    <location>
        <begin position="24"/>
        <end position="41"/>
    </location>
</feature>
<proteinExistence type="predicted"/>
<dbReference type="AlphaFoldDB" id="A0A507B5B7"/>
<dbReference type="PANTHER" id="PTHR38116">
    <property type="entry name" value="CHROMOSOME 7, WHOLE GENOME SHOTGUN SEQUENCE"/>
    <property type="match status" value="1"/>
</dbReference>
<reference evidence="2 3" key="1">
    <citation type="submission" date="2019-06" db="EMBL/GenBank/DDBJ databases">
        <title>Draft genome sequence of the filamentous fungus Phialemoniopsis curvata isolated from diesel fuel.</title>
        <authorList>
            <person name="Varaljay V.A."/>
            <person name="Lyon W.J."/>
            <person name="Crouch A.L."/>
            <person name="Drake C.E."/>
            <person name="Hollomon J.M."/>
            <person name="Nadeau L.J."/>
            <person name="Nunn H.S."/>
            <person name="Stevenson B.S."/>
            <person name="Bojanowski C.L."/>
            <person name="Crookes-Goodson W.J."/>
        </authorList>
    </citation>
    <scope>NUCLEOTIDE SEQUENCE [LARGE SCALE GENOMIC DNA]</scope>
    <source>
        <strain evidence="2 3">D216</strain>
    </source>
</reference>
<dbReference type="OrthoDB" id="125347at2759"/>
<evidence type="ECO:0008006" key="4">
    <source>
        <dbReference type="Google" id="ProtNLM"/>
    </source>
</evidence>
<gene>
    <name evidence="2" type="ORF">E0L32_011764</name>
</gene>
<dbReference type="STRING" id="1093900.A0A507B5B7"/>
<evidence type="ECO:0000313" key="2">
    <source>
        <dbReference type="EMBL" id="TPX18315.1"/>
    </source>
</evidence>
<feature type="region of interest" description="Disordered" evidence="1">
    <location>
        <begin position="1"/>
        <end position="63"/>
    </location>
</feature>
<protein>
    <recommendedName>
        <fullName evidence="4">BZIP domain-containing protein</fullName>
    </recommendedName>
</protein>
<dbReference type="EMBL" id="SKBQ01000118">
    <property type="protein sequence ID" value="TPX18315.1"/>
    <property type="molecule type" value="Genomic_DNA"/>
</dbReference>
<dbReference type="GeneID" id="41979211"/>